<name>A0A0F4GHL2_9PEZI</name>
<dbReference type="Proteomes" id="UP000033647">
    <property type="component" value="Unassembled WGS sequence"/>
</dbReference>
<evidence type="ECO:0000256" key="1">
    <source>
        <dbReference type="SAM" id="MobiDB-lite"/>
    </source>
</evidence>
<gene>
    <name evidence="2" type="ORF">TI39_contig3444g00001</name>
</gene>
<dbReference type="EMBL" id="LAFY01003416">
    <property type="protein sequence ID" value="KJX95685.1"/>
    <property type="molecule type" value="Genomic_DNA"/>
</dbReference>
<comment type="caution">
    <text evidence="2">The sequence shown here is derived from an EMBL/GenBank/DDBJ whole genome shotgun (WGS) entry which is preliminary data.</text>
</comment>
<feature type="region of interest" description="Disordered" evidence="1">
    <location>
        <begin position="1"/>
        <end position="51"/>
    </location>
</feature>
<feature type="non-terminal residue" evidence="2">
    <location>
        <position position="1"/>
    </location>
</feature>
<organism evidence="2 3">
    <name type="scientific">Zymoseptoria brevis</name>
    <dbReference type="NCBI Taxonomy" id="1047168"/>
    <lineage>
        <taxon>Eukaryota</taxon>
        <taxon>Fungi</taxon>
        <taxon>Dikarya</taxon>
        <taxon>Ascomycota</taxon>
        <taxon>Pezizomycotina</taxon>
        <taxon>Dothideomycetes</taxon>
        <taxon>Dothideomycetidae</taxon>
        <taxon>Mycosphaerellales</taxon>
        <taxon>Mycosphaerellaceae</taxon>
        <taxon>Zymoseptoria</taxon>
    </lineage>
</organism>
<feature type="compositionally biased region" description="Low complexity" evidence="1">
    <location>
        <begin position="18"/>
        <end position="36"/>
    </location>
</feature>
<keyword evidence="3" id="KW-1185">Reference proteome</keyword>
<sequence length="51" mass="5763">GRRPGSFITYYTRVNAPGSSNGYGNENGYSSKNGYGVRSYRERSRLRNPRS</sequence>
<evidence type="ECO:0000313" key="3">
    <source>
        <dbReference type="Proteomes" id="UP000033647"/>
    </source>
</evidence>
<dbReference type="AlphaFoldDB" id="A0A0F4GHL2"/>
<evidence type="ECO:0000313" key="2">
    <source>
        <dbReference type="EMBL" id="KJX95685.1"/>
    </source>
</evidence>
<reference evidence="2 3" key="1">
    <citation type="submission" date="2015-03" db="EMBL/GenBank/DDBJ databases">
        <title>RNA-seq based gene annotation and comparative genomics of four Zymoseptoria species reveal species-specific pathogenicity related genes and transposable element activity.</title>
        <authorList>
            <person name="Grandaubert J."/>
            <person name="Bhattacharyya A."/>
            <person name="Stukenbrock E.H."/>
        </authorList>
    </citation>
    <scope>NUCLEOTIDE SEQUENCE [LARGE SCALE GENOMIC DNA]</scope>
    <source>
        <strain evidence="2 3">Zb18110</strain>
    </source>
</reference>
<proteinExistence type="predicted"/>
<protein>
    <submittedName>
        <fullName evidence="2">Uncharacterized protein</fullName>
    </submittedName>
</protein>
<accession>A0A0F4GHL2</accession>